<dbReference type="EMBL" id="CM001376">
    <property type="protein sequence ID" value="EHM12621.1"/>
    <property type="molecule type" value="Genomic_DNA"/>
</dbReference>
<dbReference type="NCBIfam" id="TIGR01918">
    <property type="entry name" value="various_sel_PB"/>
    <property type="match status" value="1"/>
</dbReference>
<dbReference type="AlphaFoldDB" id="H0UME8"/>
<dbReference type="InterPro" id="IPR010187">
    <property type="entry name" value="Various_sel_PB"/>
</dbReference>
<dbReference type="STRING" id="885272.JonanDRAFT_0195"/>
<protein>
    <submittedName>
        <fullName evidence="2">Selenoprotein B, glycine/betaine/sarcosine/D-proline reductase family</fullName>
    </submittedName>
</protein>
<evidence type="ECO:0000256" key="1">
    <source>
        <dbReference type="ARBA" id="ARBA00023002"/>
    </source>
</evidence>
<evidence type="ECO:0000313" key="3">
    <source>
        <dbReference type="Proteomes" id="UP000003806"/>
    </source>
</evidence>
<gene>
    <name evidence="2" type="ORF">JonanDRAFT_0195</name>
</gene>
<name>H0UME8_9BACT</name>
<organism evidence="2 3">
    <name type="scientific">Jonquetella anthropi DSM 22815</name>
    <dbReference type="NCBI Taxonomy" id="885272"/>
    <lineage>
        <taxon>Bacteria</taxon>
        <taxon>Thermotogati</taxon>
        <taxon>Synergistota</taxon>
        <taxon>Synergistia</taxon>
        <taxon>Synergistales</taxon>
        <taxon>Dethiosulfovibrionaceae</taxon>
        <taxon>Jonquetella</taxon>
    </lineage>
</organism>
<evidence type="ECO:0000313" key="2">
    <source>
        <dbReference type="EMBL" id="EHM12621.1"/>
    </source>
</evidence>
<dbReference type="eggNOG" id="ENOG5032RZN">
    <property type="taxonomic scope" value="Bacteria"/>
</dbReference>
<dbReference type="HOGENOM" id="CLU_195842_0_0_0"/>
<reference evidence="2 3" key="1">
    <citation type="submission" date="2011-11" db="EMBL/GenBank/DDBJ databases">
        <title>The Noncontiguous Finished genome of Jonquetella anthropi DSM 22815.</title>
        <authorList>
            <consortium name="US DOE Joint Genome Institute (JGI-PGF)"/>
            <person name="Lucas S."/>
            <person name="Copeland A."/>
            <person name="Lapidus A."/>
            <person name="Glavina del Rio T."/>
            <person name="Dalin E."/>
            <person name="Tice H."/>
            <person name="Bruce D."/>
            <person name="Goodwin L."/>
            <person name="Pitluck S."/>
            <person name="Peters L."/>
            <person name="Mikhailova N."/>
            <person name="Held B."/>
            <person name="Kyrpides N."/>
            <person name="Mavromatis K."/>
            <person name="Ivanova N."/>
            <person name="Markowitz V."/>
            <person name="Cheng J.-F."/>
            <person name="Hugenholtz P."/>
            <person name="Woyke T."/>
            <person name="Wu D."/>
            <person name="Gronow S."/>
            <person name="Wellnitz S."/>
            <person name="Brambilla E."/>
            <person name="Klenk H.-P."/>
            <person name="Eisen J.A."/>
        </authorList>
    </citation>
    <scope>NUCLEOTIDE SEQUENCE [LARGE SCALE GENOMIC DNA]</scope>
    <source>
        <strain evidence="2 3">DSM 22815</strain>
    </source>
</reference>
<proteinExistence type="predicted"/>
<accession>H0UME8</accession>
<keyword evidence="3" id="KW-1185">Reference proteome</keyword>
<sequence length="79" mass="8533">MAKEIERAGIPVCVMCNLIDVAKTVGSNRMVQTVSVPYPLGDPGLSKEAEWKLRTSRVEAALDSLTVALDGPKVFPSKF</sequence>
<keyword evidence="1" id="KW-0560">Oxidoreductase</keyword>
<dbReference type="Proteomes" id="UP000003806">
    <property type="component" value="Chromosome"/>
</dbReference>
<dbReference type="GO" id="GO:0050485">
    <property type="term" value="F:oxidoreductase activity, acting on X-H and Y-H to form an X-Y bond, with a disulfide as acceptor"/>
    <property type="evidence" value="ECO:0007669"/>
    <property type="project" value="InterPro"/>
</dbReference>